<keyword evidence="7" id="KW-1185">Reference proteome</keyword>
<dbReference type="PROSITE" id="PS00518">
    <property type="entry name" value="ZF_RING_1"/>
    <property type="match status" value="1"/>
</dbReference>
<dbReference type="InterPro" id="IPR013083">
    <property type="entry name" value="Znf_RING/FYVE/PHD"/>
</dbReference>
<dbReference type="Gene3D" id="3.30.40.10">
    <property type="entry name" value="Zinc/RING finger domain, C3HC4 (zinc finger)"/>
    <property type="match status" value="1"/>
</dbReference>
<sequence>MYVSCPVCFIDFAAAGNASAVVLRVCGHLLCSTCVDTVTHAALYDLALCPVCRDEFSPEQVQRLRPSFSDSAYDPAVFGNIIRSEVARLRGEIVTAVEETRKVVVANRLLKRKIAVQRKRLDTHLTVLGATQESTQMFQGGCVDIGNRIRQESRRSTLLRAQIEAAKVEDVMWLPTCSRNDVFSSTLCTISEVATCTWPGQRLLFGGCQGLEDAQFADHAEYVTLLDIQKVWVPSLANHTLAYIDIAFDIRNAAHHVNASLQRRGVIEASSANTEIEHIRYINAEEAAELVRSMKALAQHVIAVANDVSYAFEAVIKIHREAIHSLERVKLPVATFLPQLYPTYSWILAHLFDAVARSTVSPSIQLQDEARLALATAGNVNALLRTSLSSAQACADRESSHAHSMSAFDCYTLGLDLNLARSALEACTGSFTALLATLDTAVTSVSELQRATQGREMADASSGGLADKRSQLEELVAAGRGFLRESEEVEFVAEKIHMYGHIFASLA</sequence>
<dbReference type="InterPro" id="IPR017907">
    <property type="entry name" value="Znf_RING_CS"/>
</dbReference>
<gene>
    <name evidence="6" type="ORF">FOMPIDRAFT_85681</name>
</gene>
<dbReference type="Pfam" id="PF14634">
    <property type="entry name" value="zf-RING_5"/>
    <property type="match status" value="1"/>
</dbReference>
<dbReference type="Proteomes" id="UP000015241">
    <property type="component" value="Unassembled WGS sequence"/>
</dbReference>
<dbReference type="OrthoDB" id="6105938at2759"/>
<evidence type="ECO:0000256" key="2">
    <source>
        <dbReference type="ARBA" id="ARBA00022771"/>
    </source>
</evidence>
<dbReference type="InParanoid" id="S8FNL3"/>
<dbReference type="PROSITE" id="PS50089">
    <property type="entry name" value="ZF_RING_2"/>
    <property type="match status" value="1"/>
</dbReference>
<dbReference type="InterPro" id="IPR001841">
    <property type="entry name" value="Znf_RING"/>
</dbReference>
<dbReference type="AlphaFoldDB" id="S8FNL3"/>
<dbReference type="GO" id="GO:0008270">
    <property type="term" value="F:zinc ion binding"/>
    <property type="evidence" value="ECO:0007669"/>
    <property type="project" value="UniProtKB-KW"/>
</dbReference>
<accession>S8FNL3</accession>
<organism evidence="6 7">
    <name type="scientific">Fomitopsis schrenkii</name>
    <name type="common">Brown rot fungus</name>
    <dbReference type="NCBI Taxonomy" id="2126942"/>
    <lineage>
        <taxon>Eukaryota</taxon>
        <taxon>Fungi</taxon>
        <taxon>Dikarya</taxon>
        <taxon>Basidiomycota</taxon>
        <taxon>Agaricomycotina</taxon>
        <taxon>Agaricomycetes</taxon>
        <taxon>Polyporales</taxon>
        <taxon>Fomitopsis</taxon>
    </lineage>
</organism>
<dbReference type="EMBL" id="KE504153">
    <property type="protein sequence ID" value="EPS99889.1"/>
    <property type="molecule type" value="Genomic_DNA"/>
</dbReference>
<evidence type="ECO:0000256" key="1">
    <source>
        <dbReference type="ARBA" id="ARBA00022723"/>
    </source>
</evidence>
<reference evidence="6 7" key="1">
    <citation type="journal article" date="2012" name="Science">
        <title>The Paleozoic origin of enzymatic lignin decomposition reconstructed from 31 fungal genomes.</title>
        <authorList>
            <person name="Floudas D."/>
            <person name="Binder M."/>
            <person name="Riley R."/>
            <person name="Barry K."/>
            <person name="Blanchette R.A."/>
            <person name="Henrissat B."/>
            <person name="Martinez A.T."/>
            <person name="Otillar R."/>
            <person name="Spatafora J.W."/>
            <person name="Yadav J.S."/>
            <person name="Aerts A."/>
            <person name="Benoit I."/>
            <person name="Boyd A."/>
            <person name="Carlson A."/>
            <person name="Copeland A."/>
            <person name="Coutinho P.M."/>
            <person name="de Vries R.P."/>
            <person name="Ferreira P."/>
            <person name="Findley K."/>
            <person name="Foster B."/>
            <person name="Gaskell J."/>
            <person name="Glotzer D."/>
            <person name="Gorecki P."/>
            <person name="Heitman J."/>
            <person name="Hesse C."/>
            <person name="Hori C."/>
            <person name="Igarashi K."/>
            <person name="Jurgens J.A."/>
            <person name="Kallen N."/>
            <person name="Kersten P."/>
            <person name="Kohler A."/>
            <person name="Kuees U."/>
            <person name="Kumar T.K.A."/>
            <person name="Kuo A."/>
            <person name="LaButti K."/>
            <person name="Larrondo L.F."/>
            <person name="Lindquist E."/>
            <person name="Ling A."/>
            <person name="Lombard V."/>
            <person name="Lucas S."/>
            <person name="Lundell T."/>
            <person name="Martin R."/>
            <person name="McLaughlin D.J."/>
            <person name="Morgenstern I."/>
            <person name="Morin E."/>
            <person name="Murat C."/>
            <person name="Nagy L.G."/>
            <person name="Nolan M."/>
            <person name="Ohm R.A."/>
            <person name="Patyshakuliyeva A."/>
            <person name="Rokas A."/>
            <person name="Ruiz-Duenas F.J."/>
            <person name="Sabat G."/>
            <person name="Salamov A."/>
            <person name="Samejima M."/>
            <person name="Schmutz J."/>
            <person name="Slot J.C."/>
            <person name="St John F."/>
            <person name="Stenlid J."/>
            <person name="Sun H."/>
            <person name="Sun S."/>
            <person name="Syed K."/>
            <person name="Tsang A."/>
            <person name="Wiebenga A."/>
            <person name="Young D."/>
            <person name="Pisabarro A."/>
            <person name="Eastwood D.C."/>
            <person name="Martin F."/>
            <person name="Cullen D."/>
            <person name="Grigoriev I.V."/>
            <person name="Hibbett D.S."/>
        </authorList>
    </citation>
    <scope>NUCLEOTIDE SEQUENCE</scope>
    <source>
        <strain evidence="7">FP-58527</strain>
    </source>
</reference>
<proteinExistence type="predicted"/>
<evidence type="ECO:0000256" key="3">
    <source>
        <dbReference type="ARBA" id="ARBA00022833"/>
    </source>
</evidence>
<dbReference type="SUPFAM" id="SSF57850">
    <property type="entry name" value="RING/U-box"/>
    <property type="match status" value="1"/>
</dbReference>
<feature type="domain" description="RING-type" evidence="5">
    <location>
        <begin position="5"/>
        <end position="53"/>
    </location>
</feature>
<evidence type="ECO:0000259" key="5">
    <source>
        <dbReference type="PROSITE" id="PS50089"/>
    </source>
</evidence>
<dbReference type="HOGENOM" id="CLU_537518_0_0_1"/>
<keyword evidence="2 4" id="KW-0863">Zinc-finger</keyword>
<keyword evidence="1" id="KW-0479">Metal-binding</keyword>
<dbReference type="SMART" id="SM00184">
    <property type="entry name" value="RING"/>
    <property type="match status" value="1"/>
</dbReference>
<protein>
    <recommendedName>
        <fullName evidence="5">RING-type domain-containing protein</fullName>
    </recommendedName>
</protein>
<evidence type="ECO:0000256" key="4">
    <source>
        <dbReference type="PROSITE-ProRule" id="PRU00175"/>
    </source>
</evidence>
<name>S8FNL3_FOMSC</name>
<keyword evidence="3" id="KW-0862">Zinc</keyword>
<evidence type="ECO:0000313" key="7">
    <source>
        <dbReference type="Proteomes" id="UP000015241"/>
    </source>
</evidence>
<evidence type="ECO:0000313" key="6">
    <source>
        <dbReference type="EMBL" id="EPS99889.1"/>
    </source>
</evidence>